<dbReference type="OrthoDB" id="428260at2759"/>
<dbReference type="GeneID" id="28739947"/>
<protein>
    <recommendedName>
        <fullName evidence="3">Beta-lactamase-related domain-containing protein</fullName>
    </recommendedName>
</protein>
<name>A0A0N1P4N0_9EURO</name>
<dbReference type="EMBL" id="LFJN01000001">
    <property type="protein sequence ID" value="KPI45980.1"/>
    <property type="molecule type" value="Genomic_DNA"/>
</dbReference>
<dbReference type="Proteomes" id="UP000038010">
    <property type="component" value="Unassembled WGS sequence"/>
</dbReference>
<gene>
    <name evidence="1" type="ORF">AB675_768</name>
</gene>
<sequence>MPAEAYFKVLESLVKNDGRLLKPETVERYVFTPQLVDEKDKLGSTLAQSMRNSFLKDPGGRMMSGGLPLPSDAGEEHDEVEYNHSLLGALSRRKGEEKWALHWGGAPNIQWFVDPGQGVAGLFAAQVLPPADGLMLDLAVEFRKAAVKDLGKDAA</sequence>
<accession>A0A0N1P4N0</accession>
<keyword evidence="2" id="KW-1185">Reference proteome</keyword>
<organism evidence="1 2">
    <name type="scientific">Cyphellophora attinorum</name>
    <dbReference type="NCBI Taxonomy" id="1664694"/>
    <lineage>
        <taxon>Eukaryota</taxon>
        <taxon>Fungi</taxon>
        <taxon>Dikarya</taxon>
        <taxon>Ascomycota</taxon>
        <taxon>Pezizomycotina</taxon>
        <taxon>Eurotiomycetes</taxon>
        <taxon>Chaetothyriomycetidae</taxon>
        <taxon>Chaetothyriales</taxon>
        <taxon>Cyphellophoraceae</taxon>
        <taxon>Cyphellophora</taxon>
    </lineage>
</organism>
<evidence type="ECO:0000313" key="1">
    <source>
        <dbReference type="EMBL" id="KPI45980.1"/>
    </source>
</evidence>
<dbReference type="RefSeq" id="XP_018005943.1">
    <property type="nucleotide sequence ID" value="XM_018148077.1"/>
</dbReference>
<proteinExistence type="predicted"/>
<evidence type="ECO:0008006" key="3">
    <source>
        <dbReference type="Google" id="ProtNLM"/>
    </source>
</evidence>
<dbReference type="AlphaFoldDB" id="A0A0N1P4N0"/>
<reference evidence="1 2" key="1">
    <citation type="submission" date="2015-06" db="EMBL/GenBank/DDBJ databases">
        <title>Draft genome of the ant-associated black yeast Phialophora attae CBS 131958.</title>
        <authorList>
            <person name="Moreno L.F."/>
            <person name="Stielow B.J."/>
            <person name="de Hoog S."/>
            <person name="Vicente V.A."/>
            <person name="Weiss V.A."/>
            <person name="de Vries M."/>
            <person name="Cruz L.M."/>
            <person name="Souza E.M."/>
        </authorList>
    </citation>
    <scope>NUCLEOTIDE SEQUENCE [LARGE SCALE GENOMIC DNA]</scope>
    <source>
        <strain evidence="1 2">CBS 131958</strain>
    </source>
</reference>
<dbReference type="Gene3D" id="3.40.710.10">
    <property type="entry name" value="DD-peptidase/beta-lactamase superfamily"/>
    <property type="match status" value="1"/>
</dbReference>
<comment type="caution">
    <text evidence="1">The sequence shown here is derived from an EMBL/GenBank/DDBJ whole genome shotgun (WGS) entry which is preliminary data.</text>
</comment>
<dbReference type="InterPro" id="IPR012338">
    <property type="entry name" value="Beta-lactam/transpept-like"/>
</dbReference>
<dbReference type="STRING" id="1664694.A0A0N1P4N0"/>
<evidence type="ECO:0000313" key="2">
    <source>
        <dbReference type="Proteomes" id="UP000038010"/>
    </source>
</evidence>
<dbReference type="VEuPathDB" id="FungiDB:AB675_768"/>